<gene>
    <name evidence="1" type="ORF">AMECASPLE_028401</name>
</gene>
<protein>
    <submittedName>
        <fullName evidence="1">Uncharacterized protein</fullName>
    </submittedName>
</protein>
<comment type="caution">
    <text evidence="1">The sequence shown here is derived from an EMBL/GenBank/DDBJ whole genome shotgun (WGS) entry which is preliminary data.</text>
</comment>
<proteinExistence type="predicted"/>
<keyword evidence="2" id="KW-1185">Reference proteome</keyword>
<evidence type="ECO:0000313" key="1">
    <source>
        <dbReference type="EMBL" id="MEQ2281249.1"/>
    </source>
</evidence>
<sequence length="88" mass="9962">MATCEDSPLTFAETCDETFYFLDTGYISCSNSPKTDLCADAFRKSNQTPHSFWIQSMDQKCLVLRTSGTFEFEDRTTHDRGLSGTEII</sequence>
<reference evidence="1 2" key="1">
    <citation type="submission" date="2021-06" db="EMBL/GenBank/DDBJ databases">
        <authorList>
            <person name="Palmer J.M."/>
        </authorList>
    </citation>
    <scope>NUCLEOTIDE SEQUENCE [LARGE SCALE GENOMIC DNA]</scope>
    <source>
        <strain evidence="1 2">AS_MEX2019</strain>
        <tissue evidence="1">Muscle</tissue>
    </source>
</reference>
<organism evidence="1 2">
    <name type="scientific">Ameca splendens</name>
    <dbReference type="NCBI Taxonomy" id="208324"/>
    <lineage>
        <taxon>Eukaryota</taxon>
        <taxon>Metazoa</taxon>
        <taxon>Chordata</taxon>
        <taxon>Craniata</taxon>
        <taxon>Vertebrata</taxon>
        <taxon>Euteleostomi</taxon>
        <taxon>Actinopterygii</taxon>
        <taxon>Neopterygii</taxon>
        <taxon>Teleostei</taxon>
        <taxon>Neoteleostei</taxon>
        <taxon>Acanthomorphata</taxon>
        <taxon>Ovalentaria</taxon>
        <taxon>Atherinomorphae</taxon>
        <taxon>Cyprinodontiformes</taxon>
        <taxon>Goodeidae</taxon>
        <taxon>Ameca</taxon>
    </lineage>
</organism>
<dbReference type="Proteomes" id="UP001469553">
    <property type="component" value="Unassembled WGS sequence"/>
</dbReference>
<dbReference type="EMBL" id="JAHRIP010003121">
    <property type="protein sequence ID" value="MEQ2281249.1"/>
    <property type="molecule type" value="Genomic_DNA"/>
</dbReference>
<name>A0ABV0XIG7_9TELE</name>
<evidence type="ECO:0000313" key="2">
    <source>
        <dbReference type="Proteomes" id="UP001469553"/>
    </source>
</evidence>
<accession>A0ABV0XIG7</accession>